<feature type="transmembrane region" description="Helical" evidence="1">
    <location>
        <begin position="20"/>
        <end position="44"/>
    </location>
</feature>
<keyword evidence="1" id="KW-0472">Membrane</keyword>
<feature type="transmembrane region" description="Helical" evidence="1">
    <location>
        <begin position="188"/>
        <end position="205"/>
    </location>
</feature>
<reference evidence="3" key="1">
    <citation type="journal article" date="2019" name="Int. J. Syst. Evol. Microbiol.">
        <title>The Global Catalogue of Microorganisms (GCM) 10K type strain sequencing project: providing services to taxonomists for standard genome sequencing and annotation.</title>
        <authorList>
            <consortium name="The Broad Institute Genomics Platform"/>
            <consortium name="The Broad Institute Genome Sequencing Center for Infectious Disease"/>
            <person name="Wu L."/>
            <person name="Ma J."/>
        </authorList>
    </citation>
    <scope>NUCLEOTIDE SEQUENCE [LARGE SCALE GENOMIC DNA]</scope>
    <source>
        <strain evidence="3">CCUG 53270</strain>
    </source>
</reference>
<evidence type="ECO:0000313" key="3">
    <source>
        <dbReference type="Proteomes" id="UP001597180"/>
    </source>
</evidence>
<dbReference type="PANTHER" id="PTHR37305:SF1">
    <property type="entry name" value="MEMBRANE PROTEIN"/>
    <property type="match status" value="1"/>
</dbReference>
<protein>
    <submittedName>
        <fullName evidence="2">ABC transporter permease</fullName>
    </submittedName>
</protein>
<sequence>MWGLWVSEIERIWRRKRMIAFGGVYLLLLLSNMWMLMLSGWGQYRFGGRVEMHELSAPWFMMEGISLLLVMAILPILFVEHLGGEIHSGAYRMYMLRSFSRFRLWLAKLLALIATIGVFMGTTCLIAFACGRLFFLHSDTVLIYGAEVPIASTAAALYTIKVYLLLALVCVLKLALSSMVCLFVPRPLMAYIVIFVGSIAALYLNKELVLLFDPFQRILTALSPEGWPKFWIYAIGFTAVFAAASFWRWERRAV</sequence>
<feature type="transmembrane region" description="Helical" evidence="1">
    <location>
        <begin position="105"/>
        <end position="135"/>
    </location>
</feature>
<gene>
    <name evidence="2" type="ORF">ACFQ4B_35225</name>
</gene>
<dbReference type="RefSeq" id="WP_345594131.1">
    <property type="nucleotide sequence ID" value="NZ_BAABJG010000052.1"/>
</dbReference>
<comment type="caution">
    <text evidence="2">The sequence shown here is derived from an EMBL/GenBank/DDBJ whole genome shotgun (WGS) entry which is preliminary data.</text>
</comment>
<keyword evidence="1" id="KW-1133">Transmembrane helix</keyword>
<accession>A0ABW3UY88</accession>
<name>A0ABW3UY88_9BACL</name>
<keyword evidence="1" id="KW-0812">Transmembrane</keyword>
<feature type="transmembrane region" description="Helical" evidence="1">
    <location>
        <begin position="155"/>
        <end position="176"/>
    </location>
</feature>
<dbReference type="PANTHER" id="PTHR37305">
    <property type="entry name" value="INTEGRAL MEMBRANE PROTEIN-RELATED"/>
    <property type="match status" value="1"/>
</dbReference>
<proteinExistence type="predicted"/>
<evidence type="ECO:0000313" key="2">
    <source>
        <dbReference type="EMBL" id="MFD1225347.1"/>
    </source>
</evidence>
<keyword evidence="3" id="KW-1185">Reference proteome</keyword>
<organism evidence="2 3">
    <name type="scientific">Paenibacillus vulneris</name>
    <dbReference type="NCBI Taxonomy" id="1133364"/>
    <lineage>
        <taxon>Bacteria</taxon>
        <taxon>Bacillati</taxon>
        <taxon>Bacillota</taxon>
        <taxon>Bacilli</taxon>
        <taxon>Bacillales</taxon>
        <taxon>Paenibacillaceae</taxon>
        <taxon>Paenibacillus</taxon>
    </lineage>
</organism>
<evidence type="ECO:0000256" key="1">
    <source>
        <dbReference type="SAM" id="Phobius"/>
    </source>
</evidence>
<dbReference type="Proteomes" id="UP001597180">
    <property type="component" value="Unassembled WGS sequence"/>
</dbReference>
<feature type="transmembrane region" description="Helical" evidence="1">
    <location>
        <begin position="230"/>
        <end position="249"/>
    </location>
</feature>
<feature type="transmembrane region" description="Helical" evidence="1">
    <location>
        <begin position="64"/>
        <end position="84"/>
    </location>
</feature>
<dbReference type="EMBL" id="JBHTLU010000058">
    <property type="protein sequence ID" value="MFD1225347.1"/>
    <property type="molecule type" value="Genomic_DNA"/>
</dbReference>